<dbReference type="Pfam" id="PF00106">
    <property type="entry name" value="adh_short"/>
    <property type="match status" value="1"/>
</dbReference>
<dbReference type="CDD" id="cd05233">
    <property type="entry name" value="SDR_c"/>
    <property type="match status" value="1"/>
</dbReference>
<comment type="similarity">
    <text evidence="1 3">Belongs to the short-chain dehydrogenases/reductases (SDR) family.</text>
</comment>
<evidence type="ECO:0000256" key="2">
    <source>
        <dbReference type="ARBA" id="ARBA00023002"/>
    </source>
</evidence>
<reference evidence="4" key="1">
    <citation type="submission" date="2022-08" db="EMBL/GenBank/DDBJ databases">
        <authorList>
            <person name="Tistechok S."/>
            <person name="Samborskyy M."/>
            <person name="Roman I."/>
        </authorList>
    </citation>
    <scope>NUCLEOTIDE SEQUENCE</scope>
    <source>
        <strain evidence="4">DSM 103496</strain>
    </source>
</reference>
<comment type="caution">
    <text evidence="4">The sequence shown here is derived from an EMBL/GenBank/DDBJ whole genome shotgun (WGS) entry which is preliminary data.</text>
</comment>
<keyword evidence="2" id="KW-0560">Oxidoreductase</keyword>
<accession>A0A9X2VFL5</accession>
<evidence type="ECO:0000256" key="1">
    <source>
        <dbReference type="ARBA" id="ARBA00006484"/>
    </source>
</evidence>
<dbReference type="InterPro" id="IPR036291">
    <property type="entry name" value="NAD(P)-bd_dom_sf"/>
</dbReference>
<proteinExistence type="inferred from homology"/>
<dbReference type="GO" id="GO:0016491">
    <property type="term" value="F:oxidoreductase activity"/>
    <property type="evidence" value="ECO:0007669"/>
    <property type="project" value="UniProtKB-KW"/>
</dbReference>
<dbReference type="PANTHER" id="PTHR43639:SF1">
    <property type="entry name" value="SHORT-CHAIN DEHYDROGENASE_REDUCTASE FAMILY PROTEIN"/>
    <property type="match status" value="1"/>
</dbReference>
<dbReference type="InterPro" id="IPR002347">
    <property type="entry name" value="SDR_fam"/>
</dbReference>
<evidence type="ECO:0000313" key="5">
    <source>
        <dbReference type="Proteomes" id="UP001141259"/>
    </source>
</evidence>
<name>A0A9X2VFL5_9PSEU</name>
<dbReference type="PRINTS" id="PR00080">
    <property type="entry name" value="SDRFAMILY"/>
</dbReference>
<evidence type="ECO:0000256" key="3">
    <source>
        <dbReference type="RuleBase" id="RU000363"/>
    </source>
</evidence>
<dbReference type="AlphaFoldDB" id="A0A9X2VFL5"/>
<dbReference type="FunFam" id="3.40.50.720:FF:000084">
    <property type="entry name" value="Short-chain dehydrogenase reductase"/>
    <property type="match status" value="1"/>
</dbReference>
<dbReference type="SUPFAM" id="SSF51735">
    <property type="entry name" value="NAD(P)-binding Rossmann-fold domains"/>
    <property type="match status" value="1"/>
</dbReference>
<dbReference type="Proteomes" id="UP001141259">
    <property type="component" value="Unassembled WGS sequence"/>
</dbReference>
<organism evidence="4 5">
    <name type="scientific">Umezawaea endophytica</name>
    <dbReference type="NCBI Taxonomy" id="1654476"/>
    <lineage>
        <taxon>Bacteria</taxon>
        <taxon>Bacillati</taxon>
        <taxon>Actinomycetota</taxon>
        <taxon>Actinomycetes</taxon>
        <taxon>Pseudonocardiales</taxon>
        <taxon>Pseudonocardiaceae</taxon>
        <taxon>Umezawaea</taxon>
    </lineage>
</organism>
<dbReference type="RefSeq" id="WP_259621239.1">
    <property type="nucleotide sequence ID" value="NZ_JANYMP010000001.1"/>
</dbReference>
<dbReference type="Gene3D" id="3.40.50.720">
    <property type="entry name" value="NAD(P)-binding Rossmann-like Domain"/>
    <property type="match status" value="1"/>
</dbReference>
<evidence type="ECO:0000313" key="4">
    <source>
        <dbReference type="EMBL" id="MCS7475731.1"/>
    </source>
</evidence>
<dbReference type="PANTHER" id="PTHR43639">
    <property type="entry name" value="OXIDOREDUCTASE, SHORT-CHAIN DEHYDROGENASE/REDUCTASE FAMILY (AFU_ORTHOLOGUE AFUA_5G02870)"/>
    <property type="match status" value="1"/>
</dbReference>
<protein>
    <submittedName>
        <fullName evidence="4">SDR family oxidoreductase</fullName>
    </submittedName>
</protein>
<dbReference type="PRINTS" id="PR00081">
    <property type="entry name" value="GDHRDH"/>
</dbReference>
<dbReference type="PROSITE" id="PS00061">
    <property type="entry name" value="ADH_SHORT"/>
    <property type="match status" value="1"/>
</dbReference>
<gene>
    <name evidence="4" type="ORF">NZH93_02620</name>
</gene>
<sequence length="245" mass="24707">MTTTRTALVTGATAGIGRAVAIELAAGGIDVIAHGRDPERGARLVEEIGAKGGTARFVTADLTNPDEVLALAAEAGDVDILVNNAGVYAFTNTPDTTADSFDRQFALNTRAPFLLVGALVPAMAGRGHGTVVNITSTAATSPAPIGGAYGASKAAIELLTRSWATEFGASGVRVNGVSPGPVRTAGTTAMLGEHVDALGRANLRDRIGEPEEIAAVVRFLVDAGSSYINGTVVVANGGEPSSLPS</sequence>
<dbReference type="EMBL" id="JANYMP010000001">
    <property type="protein sequence ID" value="MCS7475731.1"/>
    <property type="molecule type" value="Genomic_DNA"/>
</dbReference>
<keyword evidence="5" id="KW-1185">Reference proteome</keyword>
<dbReference type="InterPro" id="IPR020904">
    <property type="entry name" value="Sc_DH/Rdtase_CS"/>
</dbReference>